<feature type="transmembrane region" description="Helical" evidence="2">
    <location>
        <begin position="36"/>
        <end position="63"/>
    </location>
</feature>
<keyword evidence="2" id="KW-0472">Membrane</keyword>
<reference evidence="7" key="1">
    <citation type="submission" date="2016-11" db="UniProtKB">
        <authorList>
            <consortium name="WormBaseParasite"/>
        </authorList>
    </citation>
    <scope>IDENTIFICATION</scope>
</reference>
<accession>A0A1I7SUX0</accession>
<evidence type="ECO:0000256" key="2">
    <source>
        <dbReference type="SAM" id="Phobius"/>
    </source>
</evidence>
<evidence type="ECO:0000313" key="7">
    <source>
        <dbReference type="WBParaSite" id="BXY_1684400.1"/>
    </source>
</evidence>
<evidence type="ECO:0000256" key="1">
    <source>
        <dbReference type="SAM" id="MobiDB-lite"/>
    </source>
</evidence>
<feature type="region of interest" description="Disordered" evidence="1">
    <location>
        <begin position="114"/>
        <end position="136"/>
    </location>
</feature>
<protein>
    <submittedName>
        <fullName evidence="3">(pine wood nematode) hypothetical protein</fullName>
    </submittedName>
</protein>
<evidence type="ECO:0000313" key="3">
    <source>
        <dbReference type="EMBL" id="CAD5232794.1"/>
    </source>
</evidence>
<dbReference type="Proteomes" id="UP000095284">
    <property type="component" value="Unplaced"/>
</dbReference>
<dbReference type="Proteomes" id="UP000659654">
    <property type="component" value="Unassembled WGS sequence"/>
</dbReference>
<keyword evidence="2" id="KW-1133">Transmembrane helix</keyword>
<dbReference type="Proteomes" id="UP000582659">
    <property type="component" value="Unassembled WGS sequence"/>
</dbReference>
<reference evidence="4" key="2">
    <citation type="submission" date="2020-08" db="EMBL/GenBank/DDBJ databases">
        <authorList>
            <person name="Kikuchi T."/>
        </authorList>
    </citation>
    <scope>NUCLEOTIDE SEQUENCE</scope>
    <source>
        <strain evidence="3">Ka4C1</strain>
    </source>
</reference>
<name>A0A1I7SUX0_BURXY</name>
<dbReference type="AlphaFoldDB" id="A0A1I7SUX0"/>
<gene>
    <name evidence="3" type="ORF">BXYJ_LOCUS12885</name>
</gene>
<dbReference type="SMR" id="A0A1I7SUX0"/>
<keyword evidence="6" id="KW-1185">Reference proteome</keyword>
<dbReference type="OrthoDB" id="10559972at2759"/>
<evidence type="ECO:0000313" key="6">
    <source>
        <dbReference type="Proteomes" id="UP000659654"/>
    </source>
</evidence>
<organism evidence="5 7">
    <name type="scientific">Bursaphelenchus xylophilus</name>
    <name type="common">Pinewood nematode worm</name>
    <name type="synonym">Aphelenchoides xylophilus</name>
    <dbReference type="NCBI Taxonomy" id="6326"/>
    <lineage>
        <taxon>Eukaryota</taxon>
        <taxon>Metazoa</taxon>
        <taxon>Ecdysozoa</taxon>
        <taxon>Nematoda</taxon>
        <taxon>Chromadorea</taxon>
        <taxon>Rhabditida</taxon>
        <taxon>Tylenchina</taxon>
        <taxon>Tylenchomorpha</taxon>
        <taxon>Aphelenchoidea</taxon>
        <taxon>Aphelenchoididae</taxon>
        <taxon>Bursaphelenchus</taxon>
    </lineage>
</organism>
<proteinExistence type="predicted"/>
<keyword evidence="2" id="KW-0812">Transmembrane</keyword>
<dbReference type="EMBL" id="CAJFDI010000005">
    <property type="protein sequence ID" value="CAD5232794.1"/>
    <property type="molecule type" value="Genomic_DNA"/>
</dbReference>
<sequence>MYGSNSTTQFLHFPCSPFDSRCVWRLSTNQDVLDYYYAWATYAEFCMFLLNVTALVLLSALYIRERRRRKELAEAQVLETPFHNSFQRLKVHTPSISHSWDNDEVVNSIRQKCVKGHKTSPSPLLSPKIESATNTL</sequence>
<dbReference type="EMBL" id="CAJFCV020000005">
    <property type="protein sequence ID" value="CAG9125797.1"/>
    <property type="molecule type" value="Genomic_DNA"/>
</dbReference>
<dbReference type="WBParaSite" id="BXY_1684400.1">
    <property type="protein sequence ID" value="BXY_1684400.1"/>
    <property type="gene ID" value="BXY_1684400"/>
</dbReference>
<evidence type="ECO:0000313" key="4">
    <source>
        <dbReference type="EMBL" id="CAG9125797.1"/>
    </source>
</evidence>
<evidence type="ECO:0000313" key="5">
    <source>
        <dbReference type="Proteomes" id="UP000095284"/>
    </source>
</evidence>